<protein>
    <submittedName>
        <fullName evidence="2">Dihydrofolate reductase</fullName>
    </submittedName>
</protein>
<proteinExistence type="predicted"/>
<evidence type="ECO:0000313" key="2">
    <source>
        <dbReference type="EMBL" id="KAB2386350.1"/>
    </source>
</evidence>
<evidence type="ECO:0000259" key="1">
    <source>
        <dbReference type="Pfam" id="PF01872"/>
    </source>
</evidence>
<dbReference type="GO" id="GO:0008703">
    <property type="term" value="F:5-amino-6-(5-phosphoribosylamino)uracil reductase activity"/>
    <property type="evidence" value="ECO:0007669"/>
    <property type="project" value="InterPro"/>
</dbReference>
<dbReference type="PANTHER" id="PTHR38011:SF11">
    <property type="entry name" value="2,5-DIAMINO-6-RIBOSYLAMINO-4(3H)-PYRIMIDINONE 5'-PHOSPHATE REDUCTASE"/>
    <property type="match status" value="1"/>
</dbReference>
<comment type="caution">
    <text evidence="2">The sequence shown here is derived from an EMBL/GenBank/DDBJ whole genome shotgun (WGS) entry which is preliminary data.</text>
</comment>
<dbReference type="Pfam" id="PF01872">
    <property type="entry name" value="RibD_C"/>
    <property type="match status" value="1"/>
</dbReference>
<dbReference type="RefSeq" id="WP_151539217.1">
    <property type="nucleotide sequence ID" value="NZ_WBMR01000013.1"/>
</dbReference>
<dbReference type="SUPFAM" id="SSF53597">
    <property type="entry name" value="Dihydrofolate reductase-like"/>
    <property type="match status" value="1"/>
</dbReference>
<name>A0A6L3W6X8_9ACTN</name>
<dbReference type="AlphaFoldDB" id="A0A6L3W6X8"/>
<dbReference type="EMBL" id="WBMR01000013">
    <property type="protein sequence ID" value="KAB2386350.1"/>
    <property type="molecule type" value="Genomic_DNA"/>
</dbReference>
<dbReference type="InterPro" id="IPR002734">
    <property type="entry name" value="RibDG_C"/>
</dbReference>
<organism evidence="2 3">
    <name type="scientific">Actinomadura montaniterrae</name>
    <dbReference type="NCBI Taxonomy" id="1803903"/>
    <lineage>
        <taxon>Bacteria</taxon>
        <taxon>Bacillati</taxon>
        <taxon>Actinomycetota</taxon>
        <taxon>Actinomycetes</taxon>
        <taxon>Streptosporangiales</taxon>
        <taxon>Thermomonosporaceae</taxon>
        <taxon>Actinomadura</taxon>
    </lineage>
</organism>
<dbReference type="PANTHER" id="PTHR38011">
    <property type="entry name" value="DIHYDROFOLATE REDUCTASE FAMILY PROTEIN (AFU_ORTHOLOGUE AFUA_8G06820)"/>
    <property type="match status" value="1"/>
</dbReference>
<dbReference type="Gene3D" id="3.40.430.10">
    <property type="entry name" value="Dihydrofolate Reductase, subunit A"/>
    <property type="match status" value="1"/>
</dbReference>
<accession>A0A6L3W6X8</accession>
<dbReference type="InterPro" id="IPR050765">
    <property type="entry name" value="Riboflavin_Biosynth_HTPR"/>
</dbReference>
<dbReference type="OrthoDB" id="3471694at2"/>
<reference evidence="2 3" key="1">
    <citation type="submission" date="2019-09" db="EMBL/GenBank/DDBJ databases">
        <title>Actinomadura physcomitrii sp. nov., a novel actinomycete isolated from moss [Physcomitrium sphaericum (Ludw) Fuernr].</title>
        <authorList>
            <person name="Liu C."/>
            <person name="Zhuang X."/>
        </authorList>
    </citation>
    <scope>NUCLEOTIDE SEQUENCE [LARGE SCALE GENOMIC DNA]</scope>
    <source>
        <strain evidence="2 3">CYP1-1B</strain>
    </source>
</reference>
<dbReference type="Proteomes" id="UP000483004">
    <property type="component" value="Unassembled WGS sequence"/>
</dbReference>
<keyword evidence="3" id="KW-1185">Reference proteome</keyword>
<feature type="domain" description="Bacterial bifunctional deaminase-reductase C-terminal" evidence="1">
    <location>
        <begin position="2"/>
        <end position="175"/>
    </location>
</feature>
<evidence type="ECO:0000313" key="3">
    <source>
        <dbReference type="Proteomes" id="UP000483004"/>
    </source>
</evidence>
<dbReference type="InterPro" id="IPR024072">
    <property type="entry name" value="DHFR-like_dom_sf"/>
</dbReference>
<gene>
    <name evidence="2" type="ORF">F9B16_07375</name>
</gene>
<dbReference type="GO" id="GO:0009231">
    <property type="term" value="P:riboflavin biosynthetic process"/>
    <property type="evidence" value="ECO:0007669"/>
    <property type="project" value="InterPro"/>
</dbReference>
<sequence length="190" mass="20456">MRKLILGFYVSLDGKSADGDNGIRDVMMSIDDPEQEEYFVGRLWEAGAFLMGRNTYASMAAFWPGSDHPSAQAMNEIPKVVFSRTLTSADEWPGTRIAGGDTAEEIARLKAEPGKDLVAAGGTAFLHSLIRLGVVDEYRLWVLPAAAGKGAPLFPELDRPLNLRLVKSTAFPSGVLELVYAAAGEQAPGE</sequence>